<accession>A0A6J5VHS6</accession>
<keyword evidence="1" id="KW-0472">Membrane</keyword>
<name>A0A6J5VHS6_PRUAR</name>
<evidence type="ECO:0008006" key="5">
    <source>
        <dbReference type="Google" id="ProtNLM"/>
    </source>
</evidence>
<evidence type="ECO:0000256" key="1">
    <source>
        <dbReference type="SAM" id="Phobius"/>
    </source>
</evidence>
<dbReference type="Pfam" id="PF06376">
    <property type="entry name" value="AGP"/>
    <property type="match status" value="1"/>
</dbReference>
<reference evidence="3 4" key="1">
    <citation type="submission" date="2020-05" db="EMBL/GenBank/DDBJ databases">
        <authorList>
            <person name="Campoy J."/>
            <person name="Schneeberger K."/>
            <person name="Spophaly S."/>
        </authorList>
    </citation>
    <scope>NUCLEOTIDE SEQUENCE [LARGE SCALE GENOMIC DNA]</scope>
    <source>
        <strain evidence="3">PruArmRojPasFocal</strain>
    </source>
</reference>
<proteinExistence type="predicted"/>
<feature type="transmembrane region" description="Helical" evidence="1">
    <location>
        <begin position="41"/>
        <end position="58"/>
    </location>
</feature>
<dbReference type="PANTHER" id="PTHR33374">
    <property type="entry name" value="ARABINOGALACTAN PROTEIN 20"/>
    <property type="match status" value="1"/>
</dbReference>
<dbReference type="InterPro" id="IPR009424">
    <property type="entry name" value="AGP16/20/22/41"/>
</dbReference>
<sequence>MNSMRSCAFPIIGFVLMALLSLSYGQAPAPSPTSDGMAIDQGIAYTLLLVALAITYLLH</sequence>
<organism evidence="3 4">
    <name type="scientific">Prunus armeniaca</name>
    <name type="common">Apricot</name>
    <name type="synonym">Armeniaca vulgaris</name>
    <dbReference type="NCBI Taxonomy" id="36596"/>
    <lineage>
        <taxon>Eukaryota</taxon>
        <taxon>Viridiplantae</taxon>
        <taxon>Streptophyta</taxon>
        <taxon>Embryophyta</taxon>
        <taxon>Tracheophyta</taxon>
        <taxon>Spermatophyta</taxon>
        <taxon>Magnoliopsida</taxon>
        <taxon>eudicotyledons</taxon>
        <taxon>Gunneridae</taxon>
        <taxon>Pentapetalae</taxon>
        <taxon>rosids</taxon>
        <taxon>fabids</taxon>
        <taxon>Rosales</taxon>
        <taxon>Rosaceae</taxon>
        <taxon>Amygdaloideae</taxon>
        <taxon>Amygdaleae</taxon>
        <taxon>Prunus</taxon>
    </lineage>
</organism>
<protein>
    <recommendedName>
        <fullName evidence="5">Arabinogalactan peptide 16</fullName>
    </recommendedName>
</protein>
<keyword evidence="1" id="KW-1133">Transmembrane helix</keyword>
<feature type="chain" id="PRO_5026873460" description="Arabinogalactan peptide 16" evidence="2">
    <location>
        <begin position="26"/>
        <end position="59"/>
    </location>
</feature>
<dbReference type="Proteomes" id="UP000507222">
    <property type="component" value="Unassembled WGS sequence"/>
</dbReference>
<gene>
    <name evidence="3" type="ORF">CURHAP_LOCUS46656</name>
</gene>
<dbReference type="AlphaFoldDB" id="A0A6J5VHS6"/>
<keyword evidence="2" id="KW-0732">Signal</keyword>
<dbReference type="EMBL" id="CAEKDK010000007">
    <property type="protein sequence ID" value="CAB4288476.1"/>
    <property type="molecule type" value="Genomic_DNA"/>
</dbReference>
<evidence type="ECO:0000313" key="3">
    <source>
        <dbReference type="EMBL" id="CAB4288476.1"/>
    </source>
</evidence>
<keyword evidence="1" id="KW-0812">Transmembrane</keyword>
<evidence type="ECO:0000256" key="2">
    <source>
        <dbReference type="SAM" id="SignalP"/>
    </source>
</evidence>
<feature type="signal peptide" evidence="2">
    <location>
        <begin position="1"/>
        <end position="25"/>
    </location>
</feature>
<evidence type="ECO:0000313" key="4">
    <source>
        <dbReference type="Proteomes" id="UP000507222"/>
    </source>
</evidence>